<name>A0A3D2X8A2_9FIRM</name>
<comment type="subcellular location">
    <subcellularLocation>
        <location evidence="1 6">Bacterial flagellum basal body</location>
    </subcellularLocation>
</comment>
<dbReference type="GO" id="GO:0030694">
    <property type="term" value="C:bacterial-type flagellum basal body, rod"/>
    <property type="evidence" value="ECO:0007669"/>
    <property type="project" value="UniProtKB-UniRule"/>
</dbReference>
<evidence type="ECO:0000256" key="4">
    <source>
        <dbReference type="ARBA" id="ARBA00023143"/>
    </source>
</evidence>
<evidence type="ECO:0000259" key="8">
    <source>
        <dbReference type="Pfam" id="PF06429"/>
    </source>
</evidence>
<keyword evidence="9" id="KW-0282">Flagellum</keyword>
<dbReference type="Pfam" id="PF06429">
    <property type="entry name" value="Flg_bbr_C"/>
    <property type="match status" value="1"/>
</dbReference>
<evidence type="ECO:0000313" key="9">
    <source>
        <dbReference type="EMBL" id="HCL03341.1"/>
    </source>
</evidence>
<dbReference type="Pfam" id="PF00460">
    <property type="entry name" value="Flg_bb_rod"/>
    <property type="match status" value="1"/>
</dbReference>
<keyword evidence="4 6" id="KW-0975">Bacterial flagellum</keyword>
<sequence length="150" mass="16323">MSIFNGMNISASGMSAQRLRMDIISQNIANVETTRDENGNPYRRKTVVFSERESDGFGTVLAQTAASKASDKQGNGVKVTAIVEDHVTAMKRVYNPSHPDADQDGYVTMPNVNTVTEMTNLISATRSYEANVTAFNATKNMLLKGLEVGK</sequence>
<accession>A0A3D2X8A2</accession>
<feature type="domain" description="Flagellar basal body rod protein N-terminal" evidence="7">
    <location>
        <begin position="7"/>
        <end position="34"/>
    </location>
</feature>
<proteinExistence type="inferred from homology"/>
<dbReference type="InterPro" id="IPR001444">
    <property type="entry name" value="Flag_bb_rod_N"/>
</dbReference>
<evidence type="ECO:0000256" key="3">
    <source>
        <dbReference type="ARBA" id="ARBA00017941"/>
    </source>
</evidence>
<dbReference type="Proteomes" id="UP000262969">
    <property type="component" value="Unassembled WGS sequence"/>
</dbReference>
<evidence type="ECO:0000256" key="1">
    <source>
        <dbReference type="ARBA" id="ARBA00004117"/>
    </source>
</evidence>
<comment type="caution">
    <text evidence="9">The sequence shown here is derived from an EMBL/GenBank/DDBJ whole genome shotgun (WGS) entry which is preliminary data.</text>
</comment>
<comment type="subunit">
    <text evidence="5 6">The basal body constitutes a major portion of the flagellar organelle and consists of four rings (L,P,S, and M) mounted on a central rod. The rod consists of about 26 subunits of FlgG in the distal portion, and FlgB, FlgC and FlgF are thought to build up the proximal portion of the rod with about 6 subunits each.</text>
</comment>
<dbReference type="PANTHER" id="PTHR30435">
    <property type="entry name" value="FLAGELLAR PROTEIN"/>
    <property type="match status" value="1"/>
</dbReference>
<protein>
    <recommendedName>
        <fullName evidence="3 6">Flagellar basal-body rod protein FlgC</fullName>
    </recommendedName>
</protein>
<dbReference type="InterPro" id="IPR010930">
    <property type="entry name" value="Flg_bb/hook_C_dom"/>
</dbReference>
<evidence type="ECO:0000256" key="2">
    <source>
        <dbReference type="ARBA" id="ARBA00009677"/>
    </source>
</evidence>
<comment type="similarity">
    <text evidence="2">Belongs to the flagella basal body rod proteins family.</text>
</comment>
<reference evidence="9 10" key="1">
    <citation type="journal article" date="2018" name="Nat. Biotechnol.">
        <title>A standardized bacterial taxonomy based on genome phylogeny substantially revises the tree of life.</title>
        <authorList>
            <person name="Parks D.H."/>
            <person name="Chuvochina M."/>
            <person name="Waite D.W."/>
            <person name="Rinke C."/>
            <person name="Skarshewski A."/>
            <person name="Chaumeil P.A."/>
            <person name="Hugenholtz P."/>
        </authorList>
    </citation>
    <scope>NUCLEOTIDE SEQUENCE [LARGE SCALE GENOMIC DNA]</scope>
    <source>
        <strain evidence="9">UBA11728</strain>
    </source>
</reference>
<dbReference type="NCBIfam" id="TIGR01395">
    <property type="entry name" value="FlgC"/>
    <property type="match status" value="1"/>
</dbReference>
<evidence type="ECO:0000256" key="5">
    <source>
        <dbReference type="ARBA" id="ARBA00025933"/>
    </source>
</evidence>
<dbReference type="EMBL" id="DPVV01000444">
    <property type="protein sequence ID" value="HCL03341.1"/>
    <property type="molecule type" value="Genomic_DNA"/>
</dbReference>
<dbReference type="AlphaFoldDB" id="A0A3D2X8A2"/>
<evidence type="ECO:0000256" key="6">
    <source>
        <dbReference type="RuleBase" id="RU362062"/>
    </source>
</evidence>
<organism evidence="9 10">
    <name type="scientific">Lachnoclostridium phytofermentans</name>
    <dbReference type="NCBI Taxonomy" id="66219"/>
    <lineage>
        <taxon>Bacteria</taxon>
        <taxon>Bacillati</taxon>
        <taxon>Bacillota</taxon>
        <taxon>Clostridia</taxon>
        <taxon>Lachnospirales</taxon>
        <taxon>Lachnospiraceae</taxon>
    </lineage>
</organism>
<keyword evidence="9" id="KW-0969">Cilium</keyword>
<dbReference type="InterPro" id="IPR006299">
    <property type="entry name" value="FlgC"/>
</dbReference>
<gene>
    <name evidence="9" type="primary">flgC</name>
    <name evidence="9" type="ORF">DHW61_13205</name>
</gene>
<dbReference type="PANTHER" id="PTHR30435:SF2">
    <property type="entry name" value="FLAGELLAR BASAL-BODY ROD PROTEIN FLGC"/>
    <property type="match status" value="1"/>
</dbReference>
<keyword evidence="9" id="KW-0966">Cell projection</keyword>
<evidence type="ECO:0000259" key="7">
    <source>
        <dbReference type="Pfam" id="PF00460"/>
    </source>
</evidence>
<evidence type="ECO:0000313" key="10">
    <source>
        <dbReference type="Proteomes" id="UP000262969"/>
    </source>
</evidence>
<feature type="domain" description="Flagellar basal-body/hook protein C-terminal" evidence="8">
    <location>
        <begin position="103"/>
        <end position="145"/>
    </location>
</feature>
<dbReference type="GO" id="GO:0071978">
    <property type="term" value="P:bacterial-type flagellum-dependent swarming motility"/>
    <property type="evidence" value="ECO:0007669"/>
    <property type="project" value="TreeGrafter"/>
</dbReference>